<protein>
    <recommendedName>
        <fullName evidence="4">Cell surface protein</fullName>
    </recommendedName>
</protein>
<feature type="compositionally biased region" description="Polar residues" evidence="1">
    <location>
        <begin position="637"/>
        <end position="647"/>
    </location>
</feature>
<comment type="caution">
    <text evidence="2">The sequence shown here is derived from an EMBL/GenBank/DDBJ whole genome shotgun (WGS) entry which is preliminary data.</text>
</comment>
<dbReference type="RefSeq" id="XP_066722803.1">
    <property type="nucleotide sequence ID" value="XM_066852171.1"/>
</dbReference>
<feature type="compositionally biased region" description="Polar residues" evidence="1">
    <location>
        <begin position="505"/>
        <end position="525"/>
    </location>
</feature>
<feature type="region of interest" description="Disordered" evidence="1">
    <location>
        <begin position="371"/>
        <end position="418"/>
    </location>
</feature>
<feature type="region of interest" description="Disordered" evidence="1">
    <location>
        <begin position="764"/>
        <end position="921"/>
    </location>
</feature>
<gene>
    <name evidence="2" type="ORF">PG994_000762</name>
</gene>
<feature type="compositionally biased region" description="Low complexity" evidence="1">
    <location>
        <begin position="938"/>
        <end position="951"/>
    </location>
</feature>
<feature type="compositionally biased region" description="Low complexity" evidence="1">
    <location>
        <begin position="880"/>
        <end position="904"/>
    </location>
</feature>
<feature type="region of interest" description="Disordered" evidence="1">
    <location>
        <begin position="444"/>
        <end position="474"/>
    </location>
</feature>
<evidence type="ECO:0000256" key="1">
    <source>
        <dbReference type="SAM" id="MobiDB-lite"/>
    </source>
</evidence>
<name>A0ABR1X787_9PEZI</name>
<feature type="compositionally biased region" description="Polar residues" evidence="1">
    <location>
        <begin position="673"/>
        <end position="693"/>
    </location>
</feature>
<feature type="compositionally biased region" description="Polar residues" evidence="1">
    <location>
        <begin position="116"/>
        <end position="132"/>
    </location>
</feature>
<feature type="compositionally biased region" description="Basic and acidic residues" evidence="1">
    <location>
        <begin position="729"/>
        <end position="738"/>
    </location>
</feature>
<sequence>MGLADTIKKTLGVGATHEEPQQQESSEVSRGIVDHHTPGSFPADTPITEEQRELGSQSNTTGLAGKEGISGHEHKDSGVALSDVSGSHHKTVGQSDLSSSSTTGNNSSKLSDVTHSRPQTVDKSTVQPQPQTGHKDDAGHHFHHSDVNMPKDSSSTGPSETVDSHKNKDTTTLGGLLGGNYMGGGPSHTTDKSTTGHGNASGTETGGLIGSDSHNRTSQGGTDSNTDSSHNTVTQGLKDKSSTDNNESYWGNLPSAAGIYNTVTGSGSSEDHTSQHRRVPTAGDDEVAMQAAGHGPDAHAPRGAGVYNTVVGHGSSSDDTNHSAGQTGHSTDEHEQSPSGGLYNTLSGAAAGGYNAAASAAQGLYNTVSRRSASGTEHQYEHDKPLTTTTSNTNTTNENESPFGATSTQNRSVETDNITTGNQGIAAGAYNTLASAAQGVSNTVTGNNNNGGSTGTGNQYEQEGPYGPTSTTSRNTNTTGNQGVAAGAYNAVASTAQSVANTVTGRSGNETEHQSGLNTRNTTGTERAFPLDNKSPTTAAEGTSGTHDHHSKTGQRAAGVGAGAVAGAGAYDFLHRKDTDAPDPRNEFVSNVNPYNAPHHEGWQHSDSPLFSNSELKRLSLRQKETGSDEAAYPSRATDNLSTSGPGQTHGFHGMSSTPTSGTRGGAAYDTPASLTAAGSRSQHDNLSSTGPGQTHGLGSGHPKAHKSEIPIPSRVHENPSSLAGQRAEPPRSSDHHSNVGAGLAGAGLGAGAGYGVSRLARDHHDDDKRGATSGGIPSSTTSQQQQPVEFSVNPSHHKDTHHKDTSSSTGHSMLPFKTDKRDRHADDTSSSGLNQGKDQHHHHKARDAAAFGAGAGTGAGTYEKLSDGTPSGIRQPDQTTATSTNTSTTSPHSMSSTTSPTSTLDEHQKSRAAAGMTGISPTAARVGAGAGAGAGMAGMNQEGQYQQQQQDMLSRSGGDGHAPLHSTADTHTKERGTTVPSANAGRTDPYNHLSSGTPSGVSMNK</sequence>
<feature type="compositionally biased region" description="Basic and acidic residues" evidence="1">
    <location>
        <begin position="133"/>
        <end position="146"/>
    </location>
</feature>
<feature type="region of interest" description="Disordered" evidence="1">
    <location>
        <begin position="575"/>
        <end position="609"/>
    </location>
</feature>
<proteinExistence type="predicted"/>
<feature type="region of interest" description="Disordered" evidence="1">
    <location>
        <begin position="622"/>
        <end position="745"/>
    </location>
</feature>
<feature type="compositionally biased region" description="Polar residues" evidence="1">
    <location>
        <begin position="192"/>
        <end position="203"/>
    </location>
</feature>
<dbReference type="GeneID" id="92085234"/>
<feature type="compositionally biased region" description="Polar residues" evidence="1">
    <location>
        <begin position="534"/>
        <end position="545"/>
    </location>
</feature>
<feature type="compositionally biased region" description="Low complexity" evidence="1">
    <location>
        <begin position="775"/>
        <end position="788"/>
    </location>
</feature>
<feature type="compositionally biased region" description="Polar residues" evidence="1">
    <location>
        <begin position="993"/>
        <end position="1006"/>
    </location>
</feature>
<feature type="compositionally biased region" description="Polar residues" evidence="1">
    <location>
        <begin position="314"/>
        <end position="329"/>
    </location>
</feature>
<feature type="compositionally biased region" description="Polar residues" evidence="1">
    <location>
        <begin position="404"/>
        <end position="418"/>
    </location>
</feature>
<keyword evidence="3" id="KW-1185">Reference proteome</keyword>
<feature type="compositionally biased region" description="Low complexity" evidence="1">
    <location>
        <begin position="95"/>
        <end position="111"/>
    </location>
</feature>
<feature type="compositionally biased region" description="Basic and acidic residues" evidence="1">
    <location>
        <begin position="818"/>
        <end position="828"/>
    </location>
</feature>
<feature type="compositionally biased region" description="Low complexity" evidence="1">
    <location>
        <begin position="387"/>
        <end position="401"/>
    </location>
</feature>
<evidence type="ECO:0000313" key="2">
    <source>
        <dbReference type="EMBL" id="KAK8091257.1"/>
    </source>
</evidence>
<feature type="compositionally biased region" description="Polar residues" evidence="1">
    <location>
        <begin position="216"/>
        <end position="235"/>
    </location>
</feature>
<feature type="compositionally biased region" description="Gly residues" evidence="1">
    <location>
        <begin position="175"/>
        <end position="186"/>
    </location>
</feature>
<feature type="region of interest" description="Disordered" evidence="1">
    <location>
        <begin position="1"/>
        <end position="344"/>
    </location>
</feature>
<accession>A0ABR1X787</accession>
<feature type="compositionally biased region" description="Polar residues" evidence="1">
    <location>
        <begin position="151"/>
        <end position="161"/>
    </location>
</feature>
<evidence type="ECO:0000313" key="3">
    <source>
        <dbReference type="Proteomes" id="UP001480595"/>
    </source>
</evidence>
<feature type="region of interest" description="Disordered" evidence="1">
    <location>
        <begin position="505"/>
        <end position="558"/>
    </location>
</feature>
<dbReference type="EMBL" id="JAQQWL010000001">
    <property type="protein sequence ID" value="KAK8091257.1"/>
    <property type="molecule type" value="Genomic_DNA"/>
</dbReference>
<dbReference type="Proteomes" id="UP001480595">
    <property type="component" value="Unassembled WGS sequence"/>
</dbReference>
<reference evidence="2 3" key="1">
    <citation type="submission" date="2023-01" db="EMBL/GenBank/DDBJ databases">
        <title>Analysis of 21 Apiospora genomes using comparative genomics revels a genus with tremendous synthesis potential of carbohydrate active enzymes and secondary metabolites.</title>
        <authorList>
            <person name="Sorensen T."/>
        </authorList>
    </citation>
    <scope>NUCLEOTIDE SEQUENCE [LARGE SCALE GENOMIC DNA]</scope>
    <source>
        <strain evidence="2 3">CBS 135458</strain>
    </source>
</reference>
<feature type="region of interest" description="Disordered" evidence="1">
    <location>
        <begin position="936"/>
        <end position="1006"/>
    </location>
</feature>
<evidence type="ECO:0008006" key="4">
    <source>
        <dbReference type="Google" id="ProtNLM"/>
    </source>
</evidence>
<organism evidence="2 3">
    <name type="scientific">Apiospora phragmitis</name>
    <dbReference type="NCBI Taxonomy" id="2905665"/>
    <lineage>
        <taxon>Eukaryota</taxon>
        <taxon>Fungi</taxon>
        <taxon>Dikarya</taxon>
        <taxon>Ascomycota</taxon>
        <taxon>Pezizomycotina</taxon>
        <taxon>Sordariomycetes</taxon>
        <taxon>Xylariomycetidae</taxon>
        <taxon>Amphisphaeriales</taxon>
        <taxon>Apiosporaceae</taxon>
        <taxon>Apiospora</taxon>
    </lineage>
</organism>
<feature type="compositionally biased region" description="Basic and acidic residues" evidence="1">
    <location>
        <begin position="575"/>
        <end position="586"/>
    </location>
</feature>